<dbReference type="InterPro" id="IPR029063">
    <property type="entry name" value="SAM-dependent_MTases_sf"/>
</dbReference>
<evidence type="ECO:0000259" key="2">
    <source>
        <dbReference type="Pfam" id="PF08241"/>
    </source>
</evidence>
<dbReference type="AlphaFoldDB" id="A0A9D6Z547"/>
<organism evidence="3 4">
    <name type="scientific">Desulfomonile tiedjei</name>
    <dbReference type="NCBI Taxonomy" id="2358"/>
    <lineage>
        <taxon>Bacteria</taxon>
        <taxon>Pseudomonadati</taxon>
        <taxon>Thermodesulfobacteriota</taxon>
        <taxon>Desulfomonilia</taxon>
        <taxon>Desulfomonilales</taxon>
        <taxon>Desulfomonilaceae</taxon>
        <taxon>Desulfomonile</taxon>
    </lineage>
</organism>
<name>A0A9D6Z547_9BACT</name>
<dbReference type="PANTHER" id="PTHR44068:SF11">
    <property type="entry name" value="GERANYL DIPHOSPHATE 2-C-METHYLTRANSFERASE"/>
    <property type="match status" value="1"/>
</dbReference>
<dbReference type="EMBL" id="JACRDE010000446">
    <property type="protein sequence ID" value="MBI5251202.1"/>
    <property type="molecule type" value="Genomic_DNA"/>
</dbReference>
<sequence length="508" mass="56865">LEMYIPLVGEFAWHSLTNDTTIDSISSDHFQRVIACIDRWSEKSPETILEIGAYAHSTGHLLQRKYDAEVTLFDLSAATLRLGSSRLGERNSQVELVAGDFHHLPFSSKYFDVVYVFAALHHARDYQQVIREIERVLAPNGLLLVFQEPFKRGACLYKFHTNRPDKFTPFEKALEAEGVITTVSEPSPGSRDEILFGMIENQKIPLQDFLNTLSESCDPLEIIPHYGGKVGEVGKQWLEWGRERRSATDLSQQMQVDFNHRLNRVRPSFDRIAKGLGFNLPDEKELSDLFTSLARDIIALPADHEGREYQVQAAQVFGGVLTFVGRKRGSEAAIASGGSGPAKYLARYPVESGVRIAFPNDSAKLLRQERSCLPLLETESASAVQAIFPPPAWTFTKQENGFHALTLRQRSGEIILPKVGKPLLLVLRINFVLPPPPANPYCLKIVHAAKEFSYPVFQEEAILFREIIGDVGDGQLVRVSIEGLQEFSEPSPDGLVKVYYAGAFPLRD</sequence>
<evidence type="ECO:0000256" key="1">
    <source>
        <dbReference type="ARBA" id="ARBA00022679"/>
    </source>
</evidence>
<dbReference type="Pfam" id="PF08241">
    <property type="entry name" value="Methyltransf_11"/>
    <property type="match status" value="1"/>
</dbReference>
<dbReference type="Gene3D" id="3.40.50.150">
    <property type="entry name" value="Vaccinia Virus protein VP39"/>
    <property type="match status" value="1"/>
</dbReference>
<dbReference type="GO" id="GO:0032259">
    <property type="term" value="P:methylation"/>
    <property type="evidence" value="ECO:0007669"/>
    <property type="project" value="UniProtKB-KW"/>
</dbReference>
<comment type="caution">
    <text evidence="3">The sequence shown here is derived from an EMBL/GenBank/DDBJ whole genome shotgun (WGS) entry which is preliminary data.</text>
</comment>
<feature type="domain" description="Methyltransferase type 11" evidence="2">
    <location>
        <begin position="51"/>
        <end position="144"/>
    </location>
</feature>
<keyword evidence="3" id="KW-0489">Methyltransferase</keyword>
<feature type="non-terminal residue" evidence="3">
    <location>
        <position position="1"/>
    </location>
</feature>
<protein>
    <submittedName>
        <fullName evidence="3">Class I SAM-dependent methyltransferase</fullName>
    </submittedName>
</protein>
<dbReference type="SUPFAM" id="SSF53335">
    <property type="entry name" value="S-adenosyl-L-methionine-dependent methyltransferases"/>
    <property type="match status" value="1"/>
</dbReference>
<dbReference type="GO" id="GO:0008757">
    <property type="term" value="F:S-adenosylmethionine-dependent methyltransferase activity"/>
    <property type="evidence" value="ECO:0007669"/>
    <property type="project" value="InterPro"/>
</dbReference>
<gene>
    <name evidence="3" type="ORF">HY912_17065</name>
</gene>
<evidence type="ECO:0000313" key="3">
    <source>
        <dbReference type="EMBL" id="MBI5251202.1"/>
    </source>
</evidence>
<dbReference type="InterPro" id="IPR050447">
    <property type="entry name" value="Erg6_SMT_methyltransf"/>
</dbReference>
<reference evidence="3" key="1">
    <citation type="submission" date="2020-07" db="EMBL/GenBank/DDBJ databases">
        <title>Huge and variable diversity of episymbiotic CPR bacteria and DPANN archaea in groundwater ecosystems.</title>
        <authorList>
            <person name="He C.Y."/>
            <person name="Keren R."/>
            <person name="Whittaker M."/>
            <person name="Farag I.F."/>
            <person name="Doudna J."/>
            <person name="Cate J.H.D."/>
            <person name="Banfield J.F."/>
        </authorList>
    </citation>
    <scope>NUCLEOTIDE SEQUENCE</scope>
    <source>
        <strain evidence="3">NC_groundwater_1664_Pr3_B-0.1um_52_9</strain>
    </source>
</reference>
<accession>A0A9D6Z547</accession>
<keyword evidence="1" id="KW-0808">Transferase</keyword>
<dbReference type="InterPro" id="IPR013216">
    <property type="entry name" value="Methyltransf_11"/>
</dbReference>
<dbReference type="PANTHER" id="PTHR44068">
    <property type="entry name" value="ZGC:194242"/>
    <property type="match status" value="1"/>
</dbReference>
<dbReference type="Proteomes" id="UP000807825">
    <property type="component" value="Unassembled WGS sequence"/>
</dbReference>
<proteinExistence type="predicted"/>
<evidence type="ECO:0000313" key="4">
    <source>
        <dbReference type="Proteomes" id="UP000807825"/>
    </source>
</evidence>
<dbReference type="CDD" id="cd02440">
    <property type="entry name" value="AdoMet_MTases"/>
    <property type="match status" value="1"/>
</dbReference>